<reference evidence="3" key="1">
    <citation type="submission" date="2023-12" db="EMBL/GenBank/DDBJ databases">
        <title>Novel species in genus Nocardioides.</title>
        <authorList>
            <person name="Zhou H."/>
        </authorList>
    </citation>
    <scope>NUCLEOTIDE SEQUENCE [LARGE SCALE GENOMIC DNA]</scope>
    <source>
        <strain evidence="3">HM61</strain>
    </source>
</reference>
<organism evidence="2 3">
    <name type="scientific">Nocardioides bizhenqiangii</name>
    <dbReference type="NCBI Taxonomy" id="3095076"/>
    <lineage>
        <taxon>Bacteria</taxon>
        <taxon>Bacillati</taxon>
        <taxon>Actinomycetota</taxon>
        <taxon>Actinomycetes</taxon>
        <taxon>Propionibacteriales</taxon>
        <taxon>Nocardioidaceae</taxon>
        <taxon>Nocardioides</taxon>
    </lineage>
</organism>
<evidence type="ECO:0000313" key="3">
    <source>
        <dbReference type="Proteomes" id="UP001327225"/>
    </source>
</evidence>
<name>A0ABZ0ZSA7_9ACTN</name>
<accession>A0ABZ0ZSA7</accession>
<dbReference type="RefSeq" id="WP_322454490.1">
    <property type="nucleotide sequence ID" value="NZ_CP141059.1"/>
</dbReference>
<gene>
    <name evidence="2" type="ORF">SHK19_20770</name>
</gene>
<feature type="transmembrane region" description="Helical" evidence="1">
    <location>
        <begin position="20"/>
        <end position="42"/>
    </location>
</feature>
<protein>
    <submittedName>
        <fullName evidence="2">Uncharacterized protein</fullName>
    </submittedName>
</protein>
<proteinExistence type="predicted"/>
<dbReference type="EMBL" id="CP141059">
    <property type="protein sequence ID" value="WQQ26378.1"/>
    <property type="molecule type" value="Genomic_DNA"/>
</dbReference>
<keyword evidence="1" id="KW-0812">Transmembrane</keyword>
<keyword evidence="3" id="KW-1185">Reference proteome</keyword>
<evidence type="ECO:0000313" key="2">
    <source>
        <dbReference type="EMBL" id="WQQ26378.1"/>
    </source>
</evidence>
<sequence length="72" mass="8081">MTSLLSPAGILLPESFLHSHLYAVLAAFVAVNTVMYVALAIAKTLPKIYPADFLPRRYQRAESRSIHPDDRR</sequence>
<evidence type="ECO:0000256" key="1">
    <source>
        <dbReference type="SAM" id="Phobius"/>
    </source>
</evidence>
<keyword evidence="1" id="KW-1133">Transmembrane helix</keyword>
<keyword evidence="1" id="KW-0472">Membrane</keyword>
<dbReference type="Proteomes" id="UP001327225">
    <property type="component" value="Chromosome"/>
</dbReference>